<dbReference type="EMBL" id="JXJN01023083">
    <property type="status" value="NOT_ANNOTATED_CDS"/>
    <property type="molecule type" value="Genomic_DNA"/>
</dbReference>
<organism evidence="3 4">
    <name type="scientific">Glossina palpalis gambiensis</name>
    <dbReference type="NCBI Taxonomy" id="67801"/>
    <lineage>
        <taxon>Eukaryota</taxon>
        <taxon>Metazoa</taxon>
        <taxon>Ecdysozoa</taxon>
        <taxon>Arthropoda</taxon>
        <taxon>Hexapoda</taxon>
        <taxon>Insecta</taxon>
        <taxon>Pterygota</taxon>
        <taxon>Neoptera</taxon>
        <taxon>Endopterygota</taxon>
        <taxon>Diptera</taxon>
        <taxon>Brachycera</taxon>
        <taxon>Muscomorpha</taxon>
        <taxon>Hippoboscoidea</taxon>
        <taxon>Glossinidae</taxon>
        <taxon>Glossina</taxon>
    </lineage>
</organism>
<reference evidence="4" key="1">
    <citation type="submission" date="2015-01" db="EMBL/GenBank/DDBJ databases">
        <authorList>
            <person name="Aksoy S."/>
            <person name="Warren W."/>
            <person name="Wilson R.K."/>
        </authorList>
    </citation>
    <scope>NUCLEOTIDE SEQUENCE [LARGE SCALE GENOMIC DNA]</scope>
    <source>
        <strain evidence="4">IAEA</strain>
    </source>
</reference>
<dbReference type="GO" id="GO:0005829">
    <property type="term" value="C:cytosol"/>
    <property type="evidence" value="ECO:0007669"/>
    <property type="project" value="TreeGrafter"/>
</dbReference>
<keyword evidence="4" id="KW-1185">Reference proteome</keyword>
<dbReference type="PANTHER" id="PTHR46680:SF3">
    <property type="entry name" value="NF-KAPPA-B INHIBITOR CACTUS"/>
    <property type="match status" value="1"/>
</dbReference>
<dbReference type="SUPFAM" id="SSF48403">
    <property type="entry name" value="Ankyrin repeat"/>
    <property type="match status" value="1"/>
</dbReference>
<reference evidence="3" key="2">
    <citation type="submission" date="2020-05" db="UniProtKB">
        <authorList>
            <consortium name="EnsemblMetazoa"/>
        </authorList>
    </citation>
    <scope>IDENTIFICATION</scope>
    <source>
        <strain evidence="3">IAEA</strain>
    </source>
</reference>
<evidence type="ECO:0000256" key="1">
    <source>
        <dbReference type="ARBA" id="ARBA00022737"/>
    </source>
</evidence>
<dbReference type="InterPro" id="IPR036770">
    <property type="entry name" value="Ankyrin_rpt-contain_sf"/>
</dbReference>
<dbReference type="PANTHER" id="PTHR46680">
    <property type="entry name" value="NF-KAPPA-B INHIBITOR ALPHA"/>
    <property type="match status" value="1"/>
</dbReference>
<evidence type="ECO:0000256" key="2">
    <source>
        <dbReference type="ARBA" id="ARBA00023043"/>
    </source>
</evidence>
<sequence length="530" mass="60703">MDKNKAIKPKIFVKGSACNEIQLTLSPVISLPTVSVNGELITSRLEKNARNAGADVISSAFTTDDKYQQRKSMQSAYKELFTALLRLPDKQVQQRVLDAINGKLKSFTTAATQTEPVELKECVGKVNASTKAEQEKYCTGENGKECPKIITSQSKRRRRRRRVMLPQVSKESHAVMALKNPSPKMIKRKVCNVNIVVNKDPTMTQQDHTSKRARLDSFVGSIPSDLESADLLYPMDFLEDERQRDEMYEQMIKEHLMAGVVLSNGLLPIHETIMQNDLIRLKRQLYIWQEVRKVDLNELLTADDEDCLQLAIINNCYPAIMYVLLEAGLNYDSLNSQTNTVIHLAMLHDIEIKSLEHLMQRISLKKLLILNDDGYTPLHLAIRHERYLLAECLLNELDKRSNGQKHYKRDIRWDVDIKEIKKDFQNYYEKVCLQMDAGQNVDTRINNSGLKRQLLEAGDMRSGNTALFFAVENRSEPFIYFLLAHLSDPCIENLCGQDAKTYFCEFGKSLNLSLNIDNTMEKIIKMRMSC</sequence>
<dbReference type="GO" id="GO:0071356">
    <property type="term" value="P:cellular response to tumor necrosis factor"/>
    <property type="evidence" value="ECO:0007669"/>
    <property type="project" value="TreeGrafter"/>
</dbReference>
<accession>A0A1B0BZC3</accession>
<dbReference type="AlphaFoldDB" id="A0A1B0BZC3"/>
<name>A0A1B0BZC3_9MUSC</name>
<dbReference type="EnsemblMetazoa" id="GPPI044981-RA">
    <property type="protein sequence ID" value="GPPI044981-PA"/>
    <property type="gene ID" value="GPPI044981"/>
</dbReference>
<evidence type="ECO:0000313" key="4">
    <source>
        <dbReference type="Proteomes" id="UP000092460"/>
    </source>
</evidence>
<protein>
    <submittedName>
        <fullName evidence="3">Uncharacterized protein</fullName>
    </submittedName>
</protein>
<dbReference type="VEuPathDB" id="VectorBase:GPPI044981"/>
<dbReference type="Pfam" id="PF13606">
    <property type="entry name" value="Ank_3"/>
    <property type="match status" value="1"/>
</dbReference>
<keyword evidence="2" id="KW-0040">ANK repeat</keyword>
<keyword evidence="1" id="KW-0677">Repeat</keyword>
<dbReference type="InterPro" id="IPR002110">
    <property type="entry name" value="Ankyrin_rpt"/>
</dbReference>
<dbReference type="Proteomes" id="UP000092460">
    <property type="component" value="Unassembled WGS sequence"/>
</dbReference>
<dbReference type="STRING" id="67801.A0A1B0BZC3"/>
<dbReference type="SMART" id="SM00248">
    <property type="entry name" value="ANK"/>
    <property type="match status" value="4"/>
</dbReference>
<dbReference type="Gene3D" id="1.25.40.20">
    <property type="entry name" value="Ankyrin repeat-containing domain"/>
    <property type="match status" value="1"/>
</dbReference>
<evidence type="ECO:0000313" key="3">
    <source>
        <dbReference type="EnsemblMetazoa" id="GPPI044981-PA"/>
    </source>
</evidence>
<dbReference type="InterPro" id="IPR051070">
    <property type="entry name" value="NF-kappa-B_inhibitor"/>
</dbReference>
<dbReference type="GO" id="GO:0051059">
    <property type="term" value="F:NF-kappaB binding"/>
    <property type="evidence" value="ECO:0007669"/>
    <property type="project" value="TreeGrafter"/>
</dbReference>
<proteinExistence type="predicted"/>